<proteinExistence type="inferred from homology"/>
<organism evidence="7 8">
    <name type="scientific">Fusobacterium vincentii 4_1_13</name>
    <dbReference type="NCBI Taxonomy" id="469606"/>
    <lineage>
        <taxon>Bacteria</taxon>
        <taxon>Fusobacteriati</taxon>
        <taxon>Fusobacteriota</taxon>
        <taxon>Fusobacteriia</taxon>
        <taxon>Fusobacteriales</taxon>
        <taxon>Fusobacteriaceae</taxon>
        <taxon>Fusobacterium</taxon>
    </lineage>
</organism>
<feature type="transmembrane region" description="Helical" evidence="6">
    <location>
        <begin position="31"/>
        <end position="48"/>
    </location>
</feature>
<dbReference type="eggNOG" id="COG2948">
    <property type="taxonomic scope" value="Bacteria"/>
</dbReference>
<name>A0A0M1VRS5_FUSVC</name>
<comment type="subcellular location">
    <subcellularLocation>
        <location evidence="1">Membrane</location>
        <topology evidence="1">Single-pass membrane protein</topology>
    </subcellularLocation>
</comment>
<evidence type="ECO:0000256" key="6">
    <source>
        <dbReference type="SAM" id="Phobius"/>
    </source>
</evidence>
<evidence type="ECO:0000313" key="8">
    <source>
        <dbReference type="Proteomes" id="UP000004925"/>
    </source>
</evidence>
<evidence type="ECO:0000256" key="5">
    <source>
        <dbReference type="ARBA" id="ARBA00023136"/>
    </source>
</evidence>
<dbReference type="GO" id="GO:0016020">
    <property type="term" value="C:membrane"/>
    <property type="evidence" value="ECO:0007669"/>
    <property type="project" value="UniProtKB-SubCell"/>
</dbReference>
<comment type="similarity">
    <text evidence="2">Belongs to the TrbI/VirB10 family.</text>
</comment>
<dbReference type="RefSeq" id="WP_008802433.1">
    <property type="nucleotide sequence ID" value="NZ_KQ235735.1"/>
</dbReference>
<dbReference type="InterPro" id="IPR042217">
    <property type="entry name" value="T4SS_VirB10/TrbI"/>
</dbReference>
<dbReference type="HOGENOM" id="CLU_042657_3_0_0"/>
<comment type="caution">
    <text evidence="7">The sequence shown here is derived from an EMBL/GenBank/DDBJ whole genome shotgun (WGS) entry which is preliminary data.</text>
</comment>
<evidence type="ECO:0000256" key="2">
    <source>
        <dbReference type="ARBA" id="ARBA00010265"/>
    </source>
</evidence>
<dbReference type="Proteomes" id="UP000004925">
    <property type="component" value="Unassembled WGS sequence"/>
</dbReference>
<sequence>MTEENKEKETPQEDVNKKVIKKPSVKIKKSFIIALIAVVIVVITYAFINASIKVKKANNIQKSQEENEEVVKKTAPNFDFLESDYSKLKKIEEEEKEKTYRELVKTEIEEKKVNDSILGPNIKMEEYYTQLLQEEMQSRLSDIDYSIISKNNNIKADTSTSTEESKNITEDTEYNKYSIKEMKSPYELKAGSFIPGILVSGVDSQIEGKMVGLVRENVYDSISGKYLLIPKGTKIIGEYSSGVAYGQDRILIIWQRLIFPNGKSISLENFPGVDLSAYAGMKGRVNNHNIELLKSVILSSVLGGGAALVNRSKDTRIQSWENAMASGAGERIIDIGDSLAERILNIKPTITIKAGSRFNIIVNADLILEPYKE</sequence>
<dbReference type="EMBL" id="ACDE02000013">
    <property type="protein sequence ID" value="EEO39310.1"/>
    <property type="molecule type" value="Genomic_DNA"/>
</dbReference>
<evidence type="ECO:0000256" key="1">
    <source>
        <dbReference type="ARBA" id="ARBA00004167"/>
    </source>
</evidence>
<evidence type="ECO:0008006" key="9">
    <source>
        <dbReference type="Google" id="ProtNLM"/>
    </source>
</evidence>
<evidence type="ECO:0000313" key="7">
    <source>
        <dbReference type="EMBL" id="EEO39310.1"/>
    </source>
</evidence>
<dbReference type="Gene3D" id="2.40.128.260">
    <property type="entry name" value="Type IV secretion system, VirB10/TraB/TrbI"/>
    <property type="match status" value="1"/>
</dbReference>
<keyword evidence="4 6" id="KW-1133">Transmembrane helix</keyword>
<dbReference type="InterPro" id="IPR005498">
    <property type="entry name" value="T4SS_VirB10/TraB/TrbI"/>
</dbReference>
<keyword evidence="3 6" id="KW-0812">Transmembrane</keyword>
<reference evidence="7 8" key="1">
    <citation type="submission" date="2011-10" db="EMBL/GenBank/DDBJ databases">
        <title>The Genome Sequence of Fusobacterium sp. 4_1_13.</title>
        <authorList>
            <consortium name="The Broad Institute Genome Sequencing Platform"/>
            <person name="Earl A."/>
            <person name="Ward D."/>
            <person name="Feldgarden M."/>
            <person name="Gevers D."/>
            <person name="Strauss J."/>
            <person name="Ambrose C."/>
            <person name="Allen-Vercoe E."/>
            <person name="Young S.K."/>
            <person name="Zeng Q."/>
            <person name="Gargeya S."/>
            <person name="Fitzgerald M."/>
            <person name="Haas B."/>
            <person name="Abouelleil A."/>
            <person name="Alvarado L."/>
            <person name="Arachchi H.M."/>
            <person name="Berlin A."/>
            <person name="Brown A."/>
            <person name="Chapman S.B."/>
            <person name="Chen Z."/>
            <person name="Dunbar C."/>
            <person name="Freedman E."/>
            <person name="Gearin G."/>
            <person name="Goldberg J."/>
            <person name="Griggs A."/>
            <person name="Gujja S."/>
            <person name="Heiman D."/>
            <person name="Howarth C."/>
            <person name="Larson L."/>
            <person name="Lui A."/>
            <person name="MacDonald P.J."/>
            <person name="Montmayeur A."/>
            <person name="Murphy C."/>
            <person name="Neiman D."/>
            <person name="Pearson M."/>
            <person name="Priest M."/>
            <person name="Roberts A."/>
            <person name="Saif S."/>
            <person name="Shea T."/>
            <person name="Shenoy N."/>
            <person name="Sisk P."/>
            <person name="Stolte C."/>
            <person name="Sykes S."/>
            <person name="Wortman J."/>
            <person name="Nusbaum C."/>
            <person name="Birren B."/>
        </authorList>
    </citation>
    <scope>NUCLEOTIDE SEQUENCE [LARGE SCALE GENOMIC DNA]</scope>
    <source>
        <strain evidence="7 8">4_1_13</strain>
    </source>
</reference>
<keyword evidence="5 6" id="KW-0472">Membrane</keyword>
<evidence type="ECO:0000256" key="3">
    <source>
        <dbReference type="ARBA" id="ARBA00022692"/>
    </source>
</evidence>
<accession>A0A0M1VRS5</accession>
<evidence type="ECO:0000256" key="4">
    <source>
        <dbReference type="ARBA" id="ARBA00022989"/>
    </source>
</evidence>
<protein>
    <recommendedName>
        <fullName evidence="9">Conjugal transfer protein TrbI</fullName>
    </recommendedName>
</protein>
<gene>
    <name evidence="7" type="ORF">FSCG_00023</name>
</gene>
<dbReference type="CDD" id="cd16429">
    <property type="entry name" value="VirB10"/>
    <property type="match status" value="1"/>
</dbReference>
<dbReference type="AlphaFoldDB" id="A0A0M1VRS5"/>
<dbReference type="Pfam" id="PF03743">
    <property type="entry name" value="TrbI"/>
    <property type="match status" value="1"/>
</dbReference>